<reference evidence="1" key="2">
    <citation type="journal article" date="2021" name="PeerJ">
        <title>Extensive microbial diversity within the chicken gut microbiome revealed by metagenomics and culture.</title>
        <authorList>
            <person name="Gilroy R."/>
            <person name="Ravi A."/>
            <person name="Getino M."/>
            <person name="Pursley I."/>
            <person name="Horton D.L."/>
            <person name="Alikhan N.F."/>
            <person name="Baker D."/>
            <person name="Gharbi K."/>
            <person name="Hall N."/>
            <person name="Watson M."/>
            <person name="Adriaenssens E.M."/>
            <person name="Foster-Nyarko E."/>
            <person name="Jarju S."/>
            <person name="Secka A."/>
            <person name="Antonio M."/>
            <person name="Oren A."/>
            <person name="Chaudhuri R.R."/>
            <person name="La Ragione R."/>
            <person name="Hildebrand F."/>
            <person name="Pallen M.J."/>
        </authorList>
    </citation>
    <scope>NUCLEOTIDE SEQUENCE</scope>
    <source>
        <strain evidence="1">17213</strain>
    </source>
</reference>
<dbReference type="Gene3D" id="3.40.50.720">
    <property type="entry name" value="NAD(P)-binding Rossmann-like Domain"/>
    <property type="match status" value="1"/>
</dbReference>
<evidence type="ECO:0000313" key="2">
    <source>
        <dbReference type="Proteomes" id="UP000823631"/>
    </source>
</evidence>
<evidence type="ECO:0000313" key="1">
    <source>
        <dbReference type="EMBL" id="MBO8416105.1"/>
    </source>
</evidence>
<dbReference type="Proteomes" id="UP000823631">
    <property type="component" value="Unassembled WGS sequence"/>
</dbReference>
<organism evidence="1 2">
    <name type="scientific">Candidatus Avisuccinivibrio stercorigallinarum</name>
    <dbReference type="NCBI Taxonomy" id="2840704"/>
    <lineage>
        <taxon>Bacteria</taxon>
        <taxon>Pseudomonadati</taxon>
        <taxon>Pseudomonadota</taxon>
        <taxon>Gammaproteobacteria</taxon>
        <taxon>Aeromonadales</taxon>
        <taxon>Succinivibrionaceae</taxon>
        <taxon>Succinivibrionaceae incertae sedis</taxon>
        <taxon>Candidatus Avisuccinivibrio</taxon>
    </lineage>
</organism>
<dbReference type="InterPro" id="IPR036291">
    <property type="entry name" value="NAD(P)-bd_dom_sf"/>
</dbReference>
<dbReference type="EMBL" id="JADINH010000146">
    <property type="protein sequence ID" value="MBO8416105.1"/>
    <property type="molecule type" value="Genomic_DNA"/>
</dbReference>
<name>A0A9D9DB18_9GAMM</name>
<evidence type="ECO:0008006" key="3">
    <source>
        <dbReference type="Google" id="ProtNLM"/>
    </source>
</evidence>
<comment type="caution">
    <text evidence="1">The sequence shown here is derived from an EMBL/GenBank/DDBJ whole genome shotgun (WGS) entry which is preliminary data.</text>
</comment>
<protein>
    <recommendedName>
        <fullName evidence="3">NADH-flavin reductase</fullName>
    </recommendedName>
</protein>
<sequence>MKAAVLGANTDLGRRIVLRAEEEGINVTSIVSTPADLAGNGPIIIKEPQELEVRELSRFHVFIDALSFPQIRSFKRGEEPLSQLQQKLAEAGTIYLGVGDCSLLYTDESRTQLTAESDLLQAMGGGSSDPRRCLELYQRMLCWPDLRWILFCPPLLLDTHSYGRGRFELTGNVLPIGLDGSSRIALSDFVSALIELLKVRSALNTCISVRGLQP</sequence>
<accession>A0A9D9DB18</accession>
<gene>
    <name evidence="1" type="ORF">IAB19_06980</name>
</gene>
<reference evidence="1" key="1">
    <citation type="submission" date="2020-10" db="EMBL/GenBank/DDBJ databases">
        <authorList>
            <person name="Gilroy R."/>
        </authorList>
    </citation>
    <scope>NUCLEOTIDE SEQUENCE</scope>
    <source>
        <strain evidence="1">17213</strain>
    </source>
</reference>
<dbReference type="AlphaFoldDB" id="A0A9D9DB18"/>
<dbReference type="SUPFAM" id="SSF51735">
    <property type="entry name" value="NAD(P)-binding Rossmann-fold domains"/>
    <property type="match status" value="1"/>
</dbReference>
<proteinExistence type="predicted"/>